<accession>A0A8J5FK56</accession>
<evidence type="ECO:0000256" key="3">
    <source>
        <dbReference type="ARBA" id="ARBA00022737"/>
    </source>
</evidence>
<keyword evidence="2" id="KW-0479">Metal-binding</keyword>
<comment type="similarity">
    <text evidence="1">Belongs to the krueppel C2H2-type zinc-finger protein family.</text>
</comment>
<dbReference type="Pfam" id="PF22992">
    <property type="entry name" value="C2CH-4th_BIRD-IDD"/>
    <property type="match status" value="1"/>
</dbReference>
<name>A0A8J5FK56_ZINOF</name>
<feature type="compositionally biased region" description="Basic and acidic residues" evidence="10">
    <location>
        <begin position="209"/>
        <end position="222"/>
    </location>
</feature>
<protein>
    <recommendedName>
        <fullName evidence="11">C2H2-type domain-containing protein</fullName>
    </recommendedName>
</protein>
<dbReference type="AlphaFoldDB" id="A0A8J5FK56"/>
<feature type="region of interest" description="Disordered" evidence="10">
    <location>
        <begin position="263"/>
        <end position="303"/>
    </location>
</feature>
<keyword evidence="13" id="KW-1185">Reference proteome</keyword>
<reference evidence="12 13" key="1">
    <citation type="submission" date="2020-08" db="EMBL/GenBank/DDBJ databases">
        <title>Plant Genome Project.</title>
        <authorList>
            <person name="Zhang R.-G."/>
        </authorList>
    </citation>
    <scope>NUCLEOTIDE SEQUENCE [LARGE SCALE GENOMIC DNA]</scope>
    <source>
        <tissue evidence="12">Rhizome</tissue>
    </source>
</reference>
<dbReference type="SMART" id="SM00355">
    <property type="entry name" value="ZnF_C2H2"/>
    <property type="match status" value="3"/>
</dbReference>
<evidence type="ECO:0000256" key="7">
    <source>
        <dbReference type="ARBA" id="ARBA00023163"/>
    </source>
</evidence>
<keyword evidence="7" id="KW-0804">Transcription</keyword>
<evidence type="ECO:0000259" key="11">
    <source>
        <dbReference type="PROSITE" id="PS50157"/>
    </source>
</evidence>
<evidence type="ECO:0000256" key="1">
    <source>
        <dbReference type="ARBA" id="ARBA00006991"/>
    </source>
</evidence>
<dbReference type="InterPro" id="IPR055187">
    <property type="entry name" value="C2CH-3rd_BIRD-IDD"/>
</dbReference>
<feature type="domain" description="C2H2-type" evidence="11">
    <location>
        <begin position="12"/>
        <end position="39"/>
    </location>
</feature>
<dbReference type="Pfam" id="PF00096">
    <property type="entry name" value="zf-C2H2"/>
    <property type="match status" value="1"/>
</dbReference>
<dbReference type="InterPro" id="IPR031140">
    <property type="entry name" value="IDD1-16"/>
</dbReference>
<keyword evidence="8" id="KW-0539">Nucleus</keyword>
<dbReference type="SUPFAM" id="SSF57667">
    <property type="entry name" value="beta-beta-alpha zinc fingers"/>
    <property type="match status" value="1"/>
</dbReference>
<dbReference type="PANTHER" id="PTHR10593:SF239">
    <property type="entry name" value="C2H2-TYPE DOMAIN-CONTAINING PROTEIN"/>
    <property type="match status" value="1"/>
</dbReference>
<organism evidence="12 13">
    <name type="scientific">Zingiber officinale</name>
    <name type="common">Ginger</name>
    <name type="synonym">Amomum zingiber</name>
    <dbReference type="NCBI Taxonomy" id="94328"/>
    <lineage>
        <taxon>Eukaryota</taxon>
        <taxon>Viridiplantae</taxon>
        <taxon>Streptophyta</taxon>
        <taxon>Embryophyta</taxon>
        <taxon>Tracheophyta</taxon>
        <taxon>Spermatophyta</taxon>
        <taxon>Magnoliopsida</taxon>
        <taxon>Liliopsida</taxon>
        <taxon>Zingiberales</taxon>
        <taxon>Zingiberaceae</taxon>
        <taxon>Zingiber</taxon>
    </lineage>
</organism>
<dbReference type="PANTHER" id="PTHR10593">
    <property type="entry name" value="SERINE/THREONINE-PROTEIN KINASE RIO"/>
    <property type="match status" value="1"/>
</dbReference>
<evidence type="ECO:0000256" key="5">
    <source>
        <dbReference type="ARBA" id="ARBA00022833"/>
    </source>
</evidence>
<evidence type="ECO:0000313" key="12">
    <source>
        <dbReference type="EMBL" id="KAG6489118.1"/>
    </source>
</evidence>
<dbReference type="InterPro" id="IPR036236">
    <property type="entry name" value="Znf_C2H2_sf"/>
</dbReference>
<evidence type="ECO:0000256" key="9">
    <source>
        <dbReference type="PROSITE-ProRule" id="PRU00042"/>
    </source>
</evidence>
<keyword evidence="5" id="KW-0862">Zinc</keyword>
<proteinExistence type="inferred from homology"/>
<dbReference type="EMBL" id="JACMSC010000014">
    <property type="protein sequence ID" value="KAG6489118.1"/>
    <property type="molecule type" value="Genomic_DNA"/>
</dbReference>
<comment type="caution">
    <text evidence="12">The sequence shown here is derived from an EMBL/GenBank/DDBJ whole genome shotgun (WGS) entry which is preliminary data.</text>
</comment>
<dbReference type="Proteomes" id="UP000734854">
    <property type="component" value="Unassembled WGS sequence"/>
</dbReference>
<dbReference type="PROSITE" id="PS50157">
    <property type="entry name" value="ZINC_FINGER_C2H2_2"/>
    <property type="match status" value="2"/>
</dbReference>
<feature type="domain" description="C2H2-type" evidence="11">
    <location>
        <begin position="88"/>
        <end position="111"/>
    </location>
</feature>
<dbReference type="InterPro" id="IPR013087">
    <property type="entry name" value="Znf_C2H2_type"/>
</dbReference>
<evidence type="ECO:0000256" key="8">
    <source>
        <dbReference type="ARBA" id="ARBA00023242"/>
    </source>
</evidence>
<feature type="compositionally biased region" description="Pro residues" evidence="10">
    <location>
        <begin position="268"/>
        <end position="285"/>
    </location>
</feature>
<sequence>MQAEDLLATSRYVCTVCDKGFQRDQNLQLHMRTHNVNYELKKSGRTPSRRKFYVCPIPSCVYSHRSRALSDITGIKKHFNRKHGPKNLRCPQCTKTYAVEADLKAHLKNHSLRHFRCKCGGTFSRKNSYEAHIMLCSESSEEEEEEEEEEGVEMPTLTDVGESSAAAYRGRAFNENSSLPDMNEHVECPVGIINDEVAPLGAPTMAEQHPSENRQTNRDQDAREQMNRFLSLLPDDPNLLPVRFTDLLNGRYDEIIGSVYGSGVDGRPAPPAPSGASHPVPPPASSPDGLREQNGSYDGFISGSSFSLMNPTEKSQGFGSKNHSLTNMCLYGTGEETSVQANSTVKNDFLGITSASLMEAGKKKKSYPSTASPMLGSLPFMNNNISQQFQAPGFSESSYSTGLQQKGVPLSGLDMNAPMNLFQAQQQEQALPPAPVQSFLDPMANPKLVPGITNPFFHQPQEKNQSDVSQGAFSFHRRESGNISSNKSPAPSFLYDFAHSTDSNSRQKGKAPIDYTNYFLGSSMAPANFPLGNPNQPFMDPFTLSSNIGPGDGRMIEMGGQNKTKPTDTMPPPLMRQNGEEVFVDGVTMDLLGLREGGGQFHQAEAANSILPANDGGEEQMGRFFGGADGYPRRFW</sequence>
<dbReference type="Gene3D" id="3.30.160.60">
    <property type="entry name" value="Classic Zinc Finger"/>
    <property type="match status" value="2"/>
</dbReference>
<dbReference type="InterPro" id="IPR055186">
    <property type="entry name" value="C2H2-2nd_BIRD-IDD"/>
</dbReference>
<dbReference type="Pfam" id="PF22996">
    <property type="entry name" value="C2H2-2nd_BIRD-IDD"/>
    <property type="match status" value="1"/>
</dbReference>
<dbReference type="PROSITE" id="PS00028">
    <property type="entry name" value="ZINC_FINGER_C2H2_1"/>
    <property type="match status" value="2"/>
</dbReference>
<dbReference type="GO" id="GO:0008270">
    <property type="term" value="F:zinc ion binding"/>
    <property type="evidence" value="ECO:0007669"/>
    <property type="project" value="UniProtKB-KW"/>
</dbReference>
<dbReference type="GO" id="GO:0003700">
    <property type="term" value="F:DNA-binding transcription factor activity"/>
    <property type="evidence" value="ECO:0007669"/>
    <property type="project" value="TreeGrafter"/>
</dbReference>
<dbReference type="FunFam" id="3.30.160.60:FF:000761">
    <property type="entry name" value="Zinc finger protein 449"/>
    <property type="match status" value="1"/>
</dbReference>
<evidence type="ECO:0000256" key="6">
    <source>
        <dbReference type="ARBA" id="ARBA00023015"/>
    </source>
</evidence>
<dbReference type="InterPro" id="IPR055185">
    <property type="entry name" value="C2CH-4th_BIRD-IDD"/>
</dbReference>
<evidence type="ECO:0000256" key="10">
    <source>
        <dbReference type="SAM" id="MobiDB-lite"/>
    </source>
</evidence>
<gene>
    <name evidence="12" type="ORF">ZIOFF_050376</name>
</gene>
<feature type="region of interest" description="Disordered" evidence="10">
    <location>
        <begin position="203"/>
        <end position="222"/>
    </location>
</feature>
<evidence type="ECO:0000256" key="2">
    <source>
        <dbReference type="ARBA" id="ARBA00022723"/>
    </source>
</evidence>
<keyword evidence="3" id="KW-0677">Repeat</keyword>
<dbReference type="GO" id="GO:0005634">
    <property type="term" value="C:nucleus"/>
    <property type="evidence" value="ECO:0007669"/>
    <property type="project" value="TreeGrafter"/>
</dbReference>
<keyword evidence="6" id="KW-0805">Transcription regulation</keyword>
<evidence type="ECO:0000256" key="4">
    <source>
        <dbReference type="ARBA" id="ARBA00022771"/>
    </source>
</evidence>
<keyword evidence="4 9" id="KW-0863">Zinc-finger</keyword>
<evidence type="ECO:0000313" key="13">
    <source>
        <dbReference type="Proteomes" id="UP000734854"/>
    </source>
</evidence>
<dbReference type="Pfam" id="PF22995">
    <property type="entry name" value="C2CH-3rd_BIRD-IDD"/>
    <property type="match status" value="1"/>
</dbReference>